<feature type="signal peptide" evidence="2">
    <location>
        <begin position="1"/>
        <end position="22"/>
    </location>
</feature>
<evidence type="ECO:0000313" key="3">
    <source>
        <dbReference type="EMBL" id="RMI44218.1"/>
    </source>
</evidence>
<evidence type="ECO:0000256" key="1">
    <source>
        <dbReference type="SAM" id="MobiDB-lite"/>
    </source>
</evidence>
<feature type="chain" id="PRO_5039561038" description="LppX_LprAFG lipoprotein" evidence="2">
    <location>
        <begin position="23"/>
        <end position="262"/>
    </location>
</feature>
<dbReference type="EMBL" id="RFFG01000020">
    <property type="protein sequence ID" value="RMI44218.1"/>
    <property type="molecule type" value="Genomic_DNA"/>
</dbReference>
<accession>A0A3M2MAQ7</accession>
<feature type="region of interest" description="Disordered" evidence="1">
    <location>
        <begin position="25"/>
        <end position="57"/>
    </location>
</feature>
<dbReference type="Gene3D" id="2.50.20.20">
    <property type="match status" value="1"/>
</dbReference>
<dbReference type="Proteomes" id="UP000282674">
    <property type="component" value="Unassembled WGS sequence"/>
</dbReference>
<name>A0A3M2MAQ7_9ACTN</name>
<evidence type="ECO:0008006" key="5">
    <source>
        <dbReference type="Google" id="ProtNLM"/>
    </source>
</evidence>
<protein>
    <recommendedName>
        <fullName evidence="5">LppX_LprAFG lipoprotein</fullName>
    </recommendedName>
</protein>
<organism evidence="3 4">
    <name type="scientific">Actinomadura harenae</name>
    <dbReference type="NCBI Taxonomy" id="2483351"/>
    <lineage>
        <taxon>Bacteria</taxon>
        <taxon>Bacillati</taxon>
        <taxon>Actinomycetota</taxon>
        <taxon>Actinomycetes</taxon>
        <taxon>Streptosporangiales</taxon>
        <taxon>Thermomonosporaceae</taxon>
        <taxon>Actinomadura</taxon>
    </lineage>
</organism>
<reference evidence="3 4" key="1">
    <citation type="submission" date="2018-10" db="EMBL/GenBank/DDBJ databases">
        <title>Isolation from soil.</title>
        <authorList>
            <person name="Hu J."/>
        </authorList>
    </citation>
    <scope>NUCLEOTIDE SEQUENCE [LARGE SCALE GENOMIC DNA]</scope>
    <source>
        <strain evidence="3 4">NEAU-Ht49</strain>
    </source>
</reference>
<dbReference type="RefSeq" id="WP_122194762.1">
    <property type="nucleotide sequence ID" value="NZ_JBHSKC010000003.1"/>
</dbReference>
<gene>
    <name evidence="3" type="ORF">EBO15_13795</name>
</gene>
<evidence type="ECO:0000256" key="2">
    <source>
        <dbReference type="SAM" id="SignalP"/>
    </source>
</evidence>
<keyword evidence="2" id="KW-0732">Signal</keyword>
<sequence length="262" mass="27229">MGRTTTMTAGAALLAATLTLTACGGDGGKKDDAAPKSTLDAATSSAAPSGADNSAKPPAELVKTALDAFKNAKSVRMRGDFKDDGQAMRLDARVGTDKADGTMQGGFGSGPSTVKIRTTGGKFYMNADTAFWADTLEDKTTGAVLGGKWVLFPSSQAKQFQTFLGLQQFDQEVFTPLRKEFTASGGIRTRREDIGGVPAIGLTGSSGKTTVFVSANGTPQLLRINSTAPVGELPEGTFDFSEYDAPLQIDAPADVVDISKVK</sequence>
<dbReference type="OrthoDB" id="3745543at2"/>
<proteinExistence type="predicted"/>
<evidence type="ECO:0000313" key="4">
    <source>
        <dbReference type="Proteomes" id="UP000282674"/>
    </source>
</evidence>
<keyword evidence="4" id="KW-1185">Reference proteome</keyword>
<comment type="caution">
    <text evidence="3">The sequence shown here is derived from an EMBL/GenBank/DDBJ whole genome shotgun (WGS) entry which is preliminary data.</text>
</comment>
<dbReference type="AlphaFoldDB" id="A0A3M2MAQ7"/>
<dbReference type="PROSITE" id="PS51257">
    <property type="entry name" value="PROKAR_LIPOPROTEIN"/>
    <property type="match status" value="1"/>
</dbReference>